<feature type="chain" id="PRO_5023815175" evidence="5">
    <location>
        <begin position="33"/>
        <end position="373"/>
    </location>
</feature>
<feature type="signal peptide" evidence="5">
    <location>
        <begin position="1"/>
        <end position="32"/>
    </location>
</feature>
<reference evidence="6 7" key="1">
    <citation type="journal article" date="2019" name="Sci. Rep.">
        <title>A high-quality genome of Eragrostis curvula grass provides insights into Poaceae evolution and supports new strategies to enhance forage quality.</title>
        <authorList>
            <person name="Carballo J."/>
            <person name="Santos B.A.C.M."/>
            <person name="Zappacosta D."/>
            <person name="Garbus I."/>
            <person name="Selva J.P."/>
            <person name="Gallo C.A."/>
            <person name="Diaz A."/>
            <person name="Albertini E."/>
            <person name="Caccamo M."/>
            <person name="Echenique V."/>
        </authorList>
    </citation>
    <scope>NUCLEOTIDE SEQUENCE [LARGE SCALE GENOMIC DNA]</scope>
    <source>
        <strain evidence="7">cv. Victoria</strain>
        <tissue evidence="6">Leaf</tissue>
    </source>
</reference>
<gene>
    <name evidence="6" type="ORF">EJB05_12497</name>
</gene>
<dbReference type="PANTHER" id="PTHR22835">
    <property type="entry name" value="ZINC FINGER FYVE DOMAIN CONTAINING PROTEIN"/>
    <property type="match status" value="1"/>
</dbReference>
<feature type="non-terminal residue" evidence="6">
    <location>
        <position position="1"/>
    </location>
</feature>
<evidence type="ECO:0000313" key="7">
    <source>
        <dbReference type="Proteomes" id="UP000324897"/>
    </source>
</evidence>
<evidence type="ECO:0000256" key="3">
    <source>
        <dbReference type="ARBA" id="ARBA00022801"/>
    </source>
</evidence>
<dbReference type="SUPFAM" id="SSF52266">
    <property type="entry name" value="SGNH hydrolase"/>
    <property type="match status" value="1"/>
</dbReference>
<name>A0A5J9VSI9_9POAL</name>
<dbReference type="InterPro" id="IPR035669">
    <property type="entry name" value="SGNH_plant_lipase-like"/>
</dbReference>
<dbReference type="OrthoDB" id="685683at2759"/>
<keyword evidence="3" id="KW-0378">Hydrolase</keyword>
<evidence type="ECO:0000256" key="4">
    <source>
        <dbReference type="ARBA" id="ARBA00023180"/>
    </source>
</evidence>
<dbReference type="Pfam" id="PF00657">
    <property type="entry name" value="Lipase_GDSL"/>
    <property type="match status" value="1"/>
</dbReference>
<dbReference type="EMBL" id="RWGY01000007">
    <property type="protein sequence ID" value="TVU39093.1"/>
    <property type="molecule type" value="Genomic_DNA"/>
</dbReference>
<accession>A0A5J9VSI9</accession>
<comment type="similarity">
    <text evidence="1">Belongs to the 'GDSL' lipolytic enzyme family.</text>
</comment>
<dbReference type="PANTHER" id="PTHR22835:SF549">
    <property type="entry name" value="GDSL ESTERASE_LIPASE"/>
    <property type="match status" value="1"/>
</dbReference>
<evidence type="ECO:0000256" key="2">
    <source>
        <dbReference type="ARBA" id="ARBA00022729"/>
    </source>
</evidence>
<dbReference type="AlphaFoldDB" id="A0A5J9VSI9"/>
<dbReference type="Gramene" id="TVU39093">
    <property type="protein sequence ID" value="TVU39093"/>
    <property type="gene ID" value="EJB05_12497"/>
</dbReference>
<keyword evidence="4" id="KW-0325">Glycoprotein</keyword>
<comment type="caution">
    <text evidence="6">The sequence shown here is derived from an EMBL/GenBank/DDBJ whole genome shotgun (WGS) entry which is preliminary data.</text>
</comment>
<keyword evidence="7" id="KW-1185">Reference proteome</keyword>
<evidence type="ECO:0000313" key="6">
    <source>
        <dbReference type="EMBL" id="TVU39093.1"/>
    </source>
</evidence>
<proteinExistence type="inferred from homology"/>
<evidence type="ECO:0000256" key="1">
    <source>
        <dbReference type="ARBA" id="ARBA00008668"/>
    </source>
</evidence>
<evidence type="ECO:0000256" key="5">
    <source>
        <dbReference type="SAM" id="SignalP"/>
    </source>
</evidence>
<dbReference type="CDD" id="cd01837">
    <property type="entry name" value="SGNH_plant_lipase_like"/>
    <property type="match status" value="1"/>
</dbReference>
<dbReference type="InterPro" id="IPR001087">
    <property type="entry name" value="GDSL"/>
</dbReference>
<dbReference type="Proteomes" id="UP000324897">
    <property type="component" value="Chromosome 4"/>
</dbReference>
<sequence>MSNFNYQRPSTMPTLSLLVTILLLLNSHVALCNCYKRIFSLGDSIIDSGNYVHSVGNSSSKYKEAPYGMTYFKHATGRMCDGRVLIDFYAQALQLPLIPPNLPENASGLFAHGANFAVLGATALPPSIYKVLNHSVSTPWCLGVQYGWFDHMLKRIAPGDDARRRLLEESLIVLGEIGSSDYISWFKAGRSREEAKDLIPMVVSAISTFLEWIVQWGAKVAVIPNNFPIGCFPLFLNKFHSHEPKDYDEHGCLRWFNDFVLAHNNVLFHEVTRLQGQYPGVKLIYADYYNATMELIKNPGRFGIDDPLVACCGGDGPYHASADCNNKAKVWGDPGRFVSWDGMHMTEKAYEIIAKGVLRGPFANPPLLLNCSN</sequence>
<dbReference type="GO" id="GO:0016788">
    <property type="term" value="F:hydrolase activity, acting on ester bonds"/>
    <property type="evidence" value="ECO:0007669"/>
    <property type="project" value="InterPro"/>
</dbReference>
<organism evidence="6 7">
    <name type="scientific">Eragrostis curvula</name>
    <name type="common">weeping love grass</name>
    <dbReference type="NCBI Taxonomy" id="38414"/>
    <lineage>
        <taxon>Eukaryota</taxon>
        <taxon>Viridiplantae</taxon>
        <taxon>Streptophyta</taxon>
        <taxon>Embryophyta</taxon>
        <taxon>Tracheophyta</taxon>
        <taxon>Spermatophyta</taxon>
        <taxon>Magnoliopsida</taxon>
        <taxon>Liliopsida</taxon>
        <taxon>Poales</taxon>
        <taxon>Poaceae</taxon>
        <taxon>PACMAD clade</taxon>
        <taxon>Chloridoideae</taxon>
        <taxon>Eragrostideae</taxon>
        <taxon>Eragrostidinae</taxon>
        <taxon>Eragrostis</taxon>
    </lineage>
</organism>
<keyword evidence="2 5" id="KW-0732">Signal</keyword>
<dbReference type="Gene3D" id="3.40.50.1110">
    <property type="entry name" value="SGNH hydrolase"/>
    <property type="match status" value="1"/>
</dbReference>
<protein>
    <submittedName>
        <fullName evidence="6">Uncharacterized protein</fullName>
    </submittedName>
</protein>
<dbReference type="InterPro" id="IPR036514">
    <property type="entry name" value="SGNH_hydro_sf"/>
</dbReference>